<reference evidence="4" key="1">
    <citation type="journal article" date="2014" name="Int. J. Syst. Evol. Microbiol.">
        <title>Complete genome sequence of Corynebacterium casei LMG S-19264T (=DSM 44701T), isolated from a smear-ripened cheese.</title>
        <authorList>
            <consortium name="US DOE Joint Genome Institute (JGI-PGF)"/>
            <person name="Walter F."/>
            <person name="Albersmeier A."/>
            <person name="Kalinowski J."/>
            <person name="Ruckert C."/>
        </authorList>
    </citation>
    <scope>NUCLEOTIDE SEQUENCE</scope>
    <source>
        <strain evidence="4">CGMCC 4.7308</strain>
    </source>
</reference>
<dbReference type="InterPro" id="IPR006099">
    <property type="entry name" value="MeMalonylCoA_mutase_a/b_cat"/>
</dbReference>
<dbReference type="PANTHER" id="PTHR48101:SF4">
    <property type="entry name" value="METHYLMALONYL-COA MUTASE, MITOCHONDRIAL"/>
    <property type="match status" value="1"/>
</dbReference>
<sequence length="612" mass="62337">MGDGDRDGVGPALDAEPPARRDQWVAAAAAVLSRAGTSVPPDADPRALLERRTVEDVPVPVLGLDADLSGGTPARAVASTGQDGVRRWDLRARIAAGDAAAAAADVRDELAGGSTSLWIPVGDRCTAPDDLSRVLADVRPDAVPVAVQPVGDTTAAQAADALVAWADRSGAPLHPDTSVGADPVGRLLTDGAGDPDVRGELAATARRAAGRGIRTAVVDATAAHHRGAGESRLLGYAVATGVAYLRALVDAGLDPAAAFAALEFRLPITDDVVVGVATLRAVRVLWARVAELSEVSKPAARARLHAVTSWPMLGRYDPWVNVLRGTAAAFAAAAGGADAVTVLPHDAPGGAVSAAGRRLARTTPLLLEREAVVRRTADPAAGSYAIEVLTDRLAERAWAECAELDSRGVAAAAADGTLPARWAASAEERRRRVATRRQPITGTTAFPSTADDPLARPAAGTADPLSGVARWSADFEELRDVPATEPVAVLVLGGTPRGAAAGPVVEALSTVGVPSATATVTTTPDDAVRSWRTLGAPAVVCLVPGAAEPPEWAADLPGLLRSHGARLVLAAPPRGTATAVRWSGPVDGDLDATTDLPDLGRRVRAAAAGGSP</sequence>
<keyword evidence="5" id="KW-1185">Reference proteome</keyword>
<dbReference type="Pfam" id="PF01642">
    <property type="entry name" value="MM_CoA_mutase"/>
    <property type="match status" value="1"/>
</dbReference>
<feature type="region of interest" description="Disordered" evidence="2">
    <location>
        <begin position="1"/>
        <end position="20"/>
    </location>
</feature>
<dbReference type="GO" id="GO:0019678">
    <property type="term" value="P:propionate metabolic process, methylmalonyl pathway"/>
    <property type="evidence" value="ECO:0007669"/>
    <property type="project" value="TreeGrafter"/>
</dbReference>
<comment type="subunit">
    <text evidence="1">Heterodimer of an alpha and a beta chain.</text>
</comment>
<evidence type="ECO:0000313" key="5">
    <source>
        <dbReference type="Proteomes" id="UP000655208"/>
    </source>
</evidence>
<reference evidence="4" key="2">
    <citation type="submission" date="2020-09" db="EMBL/GenBank/DDBJ databases">
        <authorList>
            <person name="Sun Q."/>
            <person name="Zhou Y."/>
        </authorList>
    </citation>
    <scope>NUCLEOTIDE SEQUENCE</scope>
    <source>
        <strain evidence="4">CGMCC 4.7308</strain>
    </source>
</reference>
<evidence type="ECO:0000256" key="1">
    <source>
        <dbReference type="ARBA" id="ARBA00011870"/>
    </source>
</evidence>
<feature type="domain" description="Methylmalonyl-CoA mutase alpha/beta chain catalytic" evidence="3">
    <location>
        <begin position="211"/>
        <end position="450"/>
    </location>
</feature>
<accession>A0A917SX14</accession>
<evidence type="ECO:0000313" key="4">
    <source>
        <dbReference type="EMBL" id="GGM01950.1"/>
    </source>
</evidence>
<dbReference type="Gene3D" id="3.20.20.240">
    <property type="entry name" value="Methylmalonyl-CoA mutase"/>
    <property type="match status" value="1"/>
</dbReference>
<dbReference type="GO" id="GO:0004494">
    <property type="term" value="F:methylmalonyl-CoA mutase activity"/>
    <property type="evidence" value="ECO:0007669"/>
    <property type="project" value="UniProtKB-EC"/>
</dbReference>
<feature type="region of interest" description="Disordered" evidence="2">
    <location>
        <begin position="440"/>
        <end position="462"/>
    </location>
</feature>
<dbReference type="AlphaFoldDB" id="A0A917SX14"/>
<dbReference type="InterPro" id="IPR016176">
    <property type="entry name" value="Cbl-dep_enz_cat"/>
</dbReference>
<dbReference type="SUPFAM" id="SSF51703">
    <property type="entry name" value="Cobalamin (vitamin B12)-dependent enzymes"/>
    <property type="match status" value="1"/>
</dbReference>
<dbReference type="Proteomes" id="UP000655208">
    <property type="component" value="Unassembled WGS sequence"/>
</dbReference>
<dbReference type="PANTHER" id="PTHR48101">
    <property type="entry name" value="METHYLMALONYL-COA MUTASE, MITOCHONDRIAL-RELATED"/>
    <property type="match status" value="1"/>
</dbReference>
<dbReference type="GO" id="GO:0005737">
    <property type="term" value="C:cytoplasm"/>
    <property type="evidence" value="ECO:0007669"/>
    <property type="project" value="TreeGrafter"/>
</dbReference>
<comment type="caution">
    <text evidence="4">The sequence shown here is derived from an EMBL/GenBank/DDBJ whole genome shotgun (WGS) entry which is preliminary data.</text>
</comment>
<name>A0A917SX14_9ACTN</name>
<gene>
    <name evidence="4" type="ORF">GCM10011594_22540</name>
</gene>
<evidence type="ECO:0000256" key="2">
    <source>
        <dbReference type="SAM" id="MobiDB-lite"/>
    </source>
</evidence>
<dbReference type="EMBL" id="BMNA01000004">
    <property type="protein sequence ID" value="GGM01950.1"/>
    <property type="molecule type" value="Genomic_DNA"/>
</dbReference>
<evidence type="ECO:0000259" key="3">
    <source>
        <dbReference type="Pfam" id="PF01642"/>
    </source>
</evidence>
<protein>
    <submittedName>
        <fullName evidence="4">Methylmalonyl-CoA mutase</fullName>
    </submittedName>
</protein>
<organism evidence="4 5">
    <name type="scientific">Nakamurella endophytica</name>
    <dbReference type="NCBI Taxonomy" id="1748367"/>
    <lineage>
        <taxon>Bacteria</taxon>
        <taxon>Bacillati</taxon>
        <taxon>Actinomycetota</taxon>
        <taxon>Actinomycetes</taxon>
        <taxon>Nakamurellales</taxon>
        <taxon>Nakamurellaceae</taxon>
        <taxon>Nakamurella</taxon>
    </lineage>
</organism>
<dbReference type="RefSeq" id="WP_188941633.1">
    <property type="nucleotide sequence ID" value="NZ_BMNA01000004.1"/>
</dbReference>
<dbReference type="GO" id="GO:0031419">
    <property type="term" value="F:cobalamin binding"/>
    <property type="evidence" value="ECO:0007669"/>
    <property type="project" value="UniProtKB-KW"/>
</dbReference>
<proteinExistence type="predicted"/>